<proteinExistence type="predicted"/>
<sequence length="56" mass="6187">MTDENKFTAVTDDGKTYFLNQAAVTFFKGKPGDELFILINEKDKGGFAAIEAVIKK</sequence>
<dbReference type="Proteomes" id="UP000485621">
    <property type="component" value="Unassembled WGS sequence"/>
</dbReference>
<protein>
    <submittedName>
        <fullName evidence="1">Uncharacterized protein</fullName>
    </submittedName>
</protein>
<evidence type="ECO:0000313" key="1">
    <source>
        <dbReference type="EMBL" id="OQB42661.1"/>
    </source>
</evidence>
<dbReference type="AlphaFoldDB" id="A0A1V5ZRG6"/>
<reference evidence="1" key="1">
    <citation type="submission" date="2017-02" db="EMBL/GenBank/DDBJ databases">
        <title>Delving into the versatile metabolic prowess of the omnipresent phylum Bacteroidetes.</title>
        <authorList>
            <person name="Nobu M.K."/>
            <person name="Mei R."/>
            <person name="Narihiro T."/>
            <person name="Kuroda K."/>
            <person name="Liu W.-T."/>
        </authorList>
    </citation>
    <scope>NUCLEOTIDE SEQUENCE</scope>
    <source>
        <strain evidence="1">ADurb.Bin160</strain>
    </source>
</reference>
<organism evidence="1">
    <name type="scientific">candidate division CPR1 bacterium ADurb.Bin160</name>
    <dbReference type="NCBI Taxonomy" id="1852826"/>
    <lineage>
        <taxon>Bacteria</taxon>
        <taxon>candidate division CPR1</taxon>
    </lineage>
</organism>
<gene>
    <name evidence="1" type="ORF">BWY04_00098</name>
</gene>
<name>A0A1V5ZRG6_9BACT</name>
<dbReference type="EMBL" id="MWDB01000001">
    <property type="protein sequence ID" value="OQB42661.1"/>
    <property type="molecule type" value="Genomic_DNA"/>
</dbReference>
<accession>A0A1V5ZRG6</accession>
<comment type="caution">
    <text evidence="1">The sequence shown here is derived from an EMBL/GenBank/DDBJ whole genome shotgun (WGS) entry which is preliminary data.</text>
</comment>